<dbReference type="EMBL" id="WMEO01000020">
    <property type="protein sequence ID" value="MYL17355.1"/>
    <property type="molecule type" value="Genomic_DNA"/>
</dbReference>
<evidence type="ECO:0000313" key="3">
    <source>
        <dbReference type="Proteomes" id="UP000460194"/>
    </source>
</evidence>
<comment type="caution">
    <text evidence="2">The sequence shown here is derived from an EMBL/GenBank/DDBJ whole genome shotgun (WGS) entry which is preliminary data.</text>
</comment>
<proteinExistence type="predicted"/>
<dbReference type="Proteomes" id="UP000460194">
    <property type="component" value="Unassembled WGS sequence"/>
</dbReference>
<feature type="region of interest" description="Disordered" evidence="1">
    <location>
        <begin position="1"/>
        <end position="28"/>
    </location>
</feature>
<gene>
    <name evidence="2" type="ORF">GLW36_11975</name>
</gene>
<evidence type="ECO:0000256" key="1">
    <source>
        <dbReference type="SAM" id="MobiDB-lite"/>
    </source>
</evidence>
<dbReference type="AlphaFoldDB" id="A0A6B1IQP0"/>
<evidence type="ECO:0000313" key="2">
    <source>
        <dbReference type="EMBL" id="MYL17355.1"/>
    </source>
</evidence>
<protein>
    <submittedName>
        <fullName evidence="2">Uncharacterized protein</fullName>
    </submittedName>
</protein>
<organism evidence="2 3">
    <name type="scientific">Halorubrum distributum</name>
    <dbReference type="NCBI Taxonomy" id="29283"/>
    <lineage>
        <taxon>Archaea</taxon>
        <taxon>Methanobacteriati</taxon>
        <taxon>Methanobacteriota</taxon>
        <taxon>Stenosarchaea group</taxon>
        <taxon>Halobacteria</taxon>
        <taxon>Halobacteriales</taxon>
        <taxon>Haloferacaceae</taxon>
        <taxon>Halorubrum</taxon>
        <taxon>Halorubrum distributum group</taxon>
    </lineage>
</organism>
<sequence length="72" mass="7751">MNEDDVGVTTAETSEQMSLGGEKSEIDSTEDGWELCELLLDSNDLRRLGIPQGTQAVVFRVEGGVILVSTAH</sequence>
<reference evidence="2 3" key="1">
    <citation type="submission" date="2019-11" db="EMBL/GenBank/DDBJ databases">
        <title>Genome sequences of 17 halophilic strains isolated from different environments.</title>
        <authorList>
            <person name="Furrow R.E."/>
        </authorList>
    </citation>
    <scope>NUCLEOTIDE SEQUENCE [LARGE SCALE GENOMIC DNA]</scope>
    <source>
        <strain evidence="2 3">22517_05_Cabo</strain>
    </source>
</reference>
<name>A0A6B1IQP0_9EURY</name>
<dbReference type="RefSeq" id="WP_159369303.1">
    <property type="nucleotide sequence ID" value="NZ_WMEO01000020.1"/>
</dbReference>
<accession>A0A6B1IQP0</accession>